<comment type="subcellular location">
    <subcellularLocation>
        <location evidence="1">Secreted</location>
    </subcellularLocation>
</comment>
<comment type="similarity">
    <text evidence="2">Belongs to the LEG1 family.</text>
</comment>
<evidence type="ECO:0000313" key="8">
    <source>
        <dbReference type="Proteomes" id="UP001066276"/>
    </source>
</evidence>
<evidence type="ECO:0008006" key="9">
    <source>
        <dbReference type="Google" id="ProtNLM"/>
    </source>
</evidence>
<keyword evidence="5" id="KW-0325">Glycoprotein</keyword>
<gene>
    <name evidence="7" type="ORF">NDU88_011633</name>
</gene>
<keyword evidence="3" id="KW-0964">Secreted</keyword>
<proteinExistence type="inferred from homology"/>
<protein>
    <recommendedName>
        <fullName evidence="9">Protein LEG1 homolog</fullName>
    </recommendedName>
</protein>
<comment type="caution">
    <text evidence="7">The sequence shown here is derived from an EMBL/GenBank/DDBJ whole genome shotgun (WGS) entry which is preliminary data.</text>
</comment>
<accession>A0AAV7S1Q6</accession>
<evidence type="ECO:0000256" key="2">
    <source>
        <dbReference type="ARBA" id="ARBA00009122"/>
    </source>
</evidence>
<dbReference type="EMBL" id="JANPWB010000009">
    <property type="protein sequence ID" value="KAJ1158961.1"/>
    <property type="molecule type" value="Genomic_DNA"/>
</dbReference>
<evidence type="ECO:0000256" key="5">
    <source>
        <dbReference type="ARBA" id="ARBA00023180"/>
    </source>
</evidence>
<dbReference type="PANTHER" id="PTHR18820:SF1">
    <property type="entry name" value="PROTEIN LEG1 HOMOLOG"/>
    <property type="match status" value="1"/>
</dbReference>
<evidence type="ECO:0000256" key="3">
    <source>
        <dbReference type="ARBA" id="ARBA00022525"/>
    </source>
</evidence>
<evidence type="ECO:0000256" key="4">
    <source>
        <dbReference type="ARBA" id="ARBA00022729"/>
    </source>
</evidence>
<dbReference type="Proteomes" id="UP001066276">
    <property type="component" value="Chromosome 5"/>
</dbReference>
<dbReference type="GO" id="GO:0005615">
    <property type="term" value="C:extracellular space"/>
    <property type="evidence" value="ECO:0007669"/>
    <property type="project" value="TreeGrafter"/>
</dbReference>
<sequence length="369" mass="41213">MALSGALKKLLVCVVIVTKAAETTDPAIENGFPPLWGEIPGDLGAFRQENNHAVIDPWMYRDRMGMYKSILNATDKYFAILGLNETDNVMWGLPLQSAWQFVTGRLADPSKTTNCGYESGDPYCESPSSWWACMNYFLSVVPFLAAGESGIFKNWQDETQILPPEEFSSDFCFTYASCYSSFSLLMDKWKLYFKKLMSTTSVSDVPSAVDQLLHYLWAAHETSIDSALPRCNNRLLFLPEPEADFAEDFAAAVHFLGATHFGSDYQNIKQFQANLPPRMLRDNDVCPLILDFTPKQNTVCAMLKMLRALNTSSGGSLLDLWKQAMCSPEGRQICQATLESMFGGKIYTLPELLELLEPHNGTNECTTGP</sequence>
<feature type="signal peptide" evidence="6">
    <location>
        <begin position="1"/>
        <end position="20"/>
    </location>
</feature>
<evidence type="ECO:0000256" key="6">
    <source>
        <dbReference type="SAM" id="SignalP"/>
    </source>
</evidence>
<evidence type="ECO:0000256" key="1">
    <source>
        <dbReference type="ARBA" id="ARBA00004613"/>
    </source>
</evidence>
<evidence type="ECO:0000313" key="7">
    <source>
        <dbReference type="EMBL" id="KAJ1158961.1"/>
    </source>
</evidence>
<dbReference type="AlphaFoldDB" id="A0AAV7S1Q6"/>
<feature type="chain" id="PRO_5044012225" description="Protein LEG1 homolog" evidence="6">
    <location>
        <begin position="21"/>
        <end position="369"/>
    </location>
</feature>
<reference evidence="7" key="1">
    <citation type="journal article" date="2022" name="bioRxiv">
        <title>Sequencing and chromosome-scale assembly of the giantPleurodeles waltlgenome.</title>
        <authorList>
            <person name="Brown T."/>
            <person name="Elewa A."/>
            <person name="Iarovenko S."/>
            <person name="Subramanian E."/>
            <person name="Araus A.J."/>
            <person name="Petzold A."/>
            <person name="Susuki M."/>
            <person name="Suzuki K.-i.T."/>
            <person name="Hayashi T."/>
            <person name="Toyoda A."/>
            <person name="Oliveira C."/>
            <person name="Osipova E."/>
            <person name="Leigh N.D."/>
            <person name="Simon A."/>
            <person name="Yun M.H."/>
        </authorList>
    </citation>
    <scope>NUCLEOTIDE SEQUENCE</scope>
    <source>
        <strain evidence="7">20211129_DDA</strain>
        <tissue evidence="7">Liver</tissue>
    </source>
</reference>
<dbReference type="InterPro" id="IPR008499">
    <property type="entry name" value="Leg1"/>
</dbReference>
<dbReference type="PANTHER" id="PTHR18820">
    <property type="entry name" value="LEG1"/>
    <property type="match status" value="1"/>
</dbReference>
<dbReference type="Pfam" id="PF05612">
    <property type="entry name" value="Leg1"/>
    <property type="match status" value="1"/>
</dbReference>
<name>A0AAV7S1Q6_PLEWA</name>
<keyword evidence="4 6" id="KW-0732">Signal</keyword>
<keyword evidence="8" id="KW-1185">Reference proteome</keyword>
<organism evidence="7 8">
    <name type="scientific">Pleurodeles waltl</name>
    <name type="common">Iberian ribbed newt</name>
    <dbReference type="NCBI Taxonomy" id="8319"/>
    <lineage>
        <taxon>Eukaryota</taxon>
        <taxon>Metazoa</taxon>
        <taxon>Chordata</taxon>
        <taxon>Craniata</taxon>
        <taxon>Vertebrata</taxon>
        <taxon>Euteleostomi</taxon>
        <taxon>Amphibia</taxon>
        <taxon>Batrachia</taxon>
        <taxon>Caudata</taxon>
        <taxon>Salamandroidea</taxon>
        <taxon>Salamandridae</taxon>
        <taxon>Pleurodelinae</taxon>
        <taxon>Pleurodeles</taxon>
    </lineage>
</organism>